<proteinExistence type="predicted"/>
<dbReference type="WBParaSite" id="DME_0000735701-mRNA-1">
    <property type="protein sequence ID" value="DME_0000735701-mRNA-1"/>
    <property type="gene ID" value="DME_0000735701"/>
</dbReference>
<keyword evidence="5" id="KW-0904">Protein phosphatase</keyword>
<keyword evidence="9" id="KW-1133">Transmembrane helix</keyword>
<reference evidence="11 13" key="2">
    <citation type="submission" date="2018-11" db="EMBL/GenBank/DDBJ databases">
        <authorList>
            <consortium name="Pathogen Informatics"/>
        </authorList>
    </citation>
    <scope>NUCLEOTIDE SEQUENCE [LARGE SCALE GENOMIC DNA]</scope>
</reference>
<dbReference type="GO" id="GO:0004722">
    <property type="term" value="F:protein serine/threonine phosphatase activity"/>
    <property type="evidence" value="ECO:0007669"/>
    <property type="project" value="UniProtKB-EC"/>
</dbReference>
<dbReference type="CDD" id="cd00144">
    <property type="entry name" value="MPP_PPP_family"/>
    <property type="match status" value="1"/>
</dbReference>
<keyword evidence="9" id="KW-0472">Membrane</keyword>
<dbReference type="InterPro" id="IPR050341">
    <property type="entry name" value="PP1_catalytic_subunit"/>
</dbReference>
<evidence type="ECO:0000313" key="13">
    <source>
        <dbReference type="Proteomes" id="UP000274756"/>
    </source>
</evidence>
<dbReference type="Proteomes" id="UP000274756">
    <property type="component" value="Unassembled WGS sequence"/>
</dbReference>
<evidence type="ECO:0000256" key="1">
    <source>
        <dbReference type="ARBA" id="ARBA00001936"/>
    </source>
</evidence>
<sequence length="378" mass="42570">MPFPVICGEEHDLTIARNPISVKLSQLETRNENRNQEDQIKANRSSSISWIALTGVIFGIAFFASINLAIVIGLMNYRLFRNEVRYNEDRYLCEESNDNSQGIVCSPGTKEMKSVLHLDRKDIKVPSTLTPEAQHKLLLSKIKSLSITKYPPKIKKVITFATSDDITIGEGHSFQEESTSSSGTLFGAADSKNHQALLARLIVNGPKRFSFEFEELADLLKSAANLLLADQSLLEVSILYLNFKILFFYKVAVPCAVYGDIHGQYSDLHRWFNLNGWPNVTRCIFLGDFVDRGSHGIEVVALLSALKLQFPDRVFICRGNHEEESLNRVYSFHDEVSTRFPPSQTTYAVLIGKRILGMHGGISSHLTSLQVFNLFFIF</sequence>
<dbReference type="PANTHER" id="PTHR11668:SF300">
    <property type="entry name" value="SERINE_THREONINE-PROTEIN PHOSPHATASE"/>
    <property type="match status" value="1"/>
</dbReference>
<evidence type="ECO:0000256" key="5">
    <source>
        <dbReference type="ARBA" id="ARBA00022912"/>
    </source>
</evidence>
<dbReference type="PANTHER" id="PTHR11668">
    <property type="entry name" value="SERINE/THREONINE PROTEIN PHOSPHATASE"/>
    <property type="match status" value="1"/>
</dbReference>
<dbReference type="GO" id="GO:0005737">
    <property type="term" value="C:cytoplasm"/>
    <property type="evidence" value="ECO:0007669"/>
    <property type="project" value="TreeGrafter"/>
</dbReference>
<dbReference type="STRING" id="318479.A0A158Q5H0"/>
<dbReference type="InterPro" id="IPR006186">
    <property type="entry name" value="Ser/Thr-sp_prot-phosphatase"/>
</dbReference>
<keyword evidence="4" id="KW-0378">Hydrolase</keyword>
<dbReference type="PRINTS" id="PR00114">
    <property type="entry name" value="STPHPHTASE"/>
</dbReference>
<evidence type="ECO:0000256" key="9">
    <source>
        <dbReference type="SAM" id="Phobius"/>
    </source>
</evidence>
<dbReference type="OrthoDB" id="5840669at2759"/>
<evidence type="ECO:0000313" key="12">
    <source>
        <dbReference type="Proteomes" id="UP000038040"/>
    </source>
</evidence>
<dbReference type="SMART" id="SM00156">
    <property type="entry name" value="PP2Ac"/>
    <property type="match status" value="1"/>
</dbReference>
<evidence type="ECO:0000313" key="11">
    <source>
        <dbReference type="EMBL" id="VDN60020.1"/>
    </source>
</evidence>
<evidence type="ECO:0000256" key="6">
    <source>
        <dbReference type="ARBA" id="ARBA00023211"/>
    </source>
</evidence>
<accession>A0A158Q5H0</accession>
<feature type="transmembrane region" description="Helical" evidence="9">
    <location>
        <begin position="48"/>
        <end position="75"/>
    </location>
</feature>
<keyword evidence="3" id="KW-0479">Metal-binding</keyword>
<evidence type="ECO:0000313" key="14">
    <source>
        <dbReference type="WBParaSite" id="DME_0000735701-mRNA-1"/>
    </source>
</evidence>
<evidence type="ECO:0000256" key="4">
    <source>
        <dbReference type="ARBA" id="ARBA00022801"/>
    </source>
</evidence>
<feature type="domain" description="Serine/threonine specific protein phosphatases" evidence="10">
    <location>
        <begin position="211"/>
        <end position="377"/>
    </location>
</feature>
<evidence type="ECO:0000256" key="3">
    <source>
        <dbReference type="ARBA" id="ARBA00022723"/>
    </source>
</evidence>
<dbReference type="InterPro" id="IPR004843">
    <property type="entry name" value="Calcineurin-like_PHP"/>
</dbReference>
<comment type="catalytic activity">
    <reaction evidence="7">
        <text>O-phospho-L-seryl-[protein] + H2O = L-seryl-[protein] + phosphate</text>
        <dbReference type="Rhea" id="RHEA:20629"/>
        <dbReference type="Rhea" id="RHEA-COMP:9863"/>
        <dbReference type="Rhea" id="RHEA-COMP:11604"/>
        <dbReference type="ChEBI" id="CHEBI:15377"/>
        <dbReference type="ChEBI" id="CHEBI:29999"/>
        <dbReference type="ChEBI" id="CHEBI:43474"/>
        <dbReference type="ChEBI" id="CHEBI:83421"/>
        <dbReference type="EC" id="3.1.3.16"/>
    </reaction>
</comment>
<dbReference type="GO" id="GO:0005634">
    <property type="term" value="C:nucleus"/>
    <property type="evidence" value="ECO:0007669"/>
    <property type="project" value="TreeGrafter"/>
</dbReference>
<dbReference type="EC" id="3.1.3.16" evidence="2"/>
<reference evidence="14" key="1">
    <citation type="submission" date="2016-04" db="UniProtKB">
        <authorList>
            <consortium name="WormBaseParasite"/>
        </authorList>
    </citation>
    <scope>IDENTIFICATION</scope>
</reference>
<keyword evidence="13" id="KW-1185">Reference proteome</keyword>
<dbReference type="SUPFAM" id="SSF56300">
    <property type="entry name" value="Metallo-dependent phosphatases"/>
    <property type="match status" value="1"/>
</dbReference>
<keyword evidence="9" id="KW-0812">Transmembrane</keyword>
<dbReference type="Pfam" id="PF00149">
    <property type="entry name" value="Metallophos"/>
    <property type="match status" value="1"/>
</dbReference>
<dbReference type="GO" id="GO:0046872">
    <property type="term" value="F:metal ion binding"/>
    <property type="evidence" value="ECO:0007669"/>
    <property type="project" value="UniProtKB-KW"/>
</dbReference>
<dbReference type="AlphaFoldDB" id="A0A158Q5H0"/>
<comment type="catalytic activity">
    <reaction evidence="8">
        <text>O-phospho-L-threonyl-[protein] + H2O = L-threonyl-[protein] + phosphate</text>
        <dbReference type="Rhea" id="RHEA:47004"/>
        <dbReference type="Rhea" id="RHEA-COMP:11060"/>
        <dbReference type="Rhea" id="RHEA-COMP:11605"/>
        <dbReference type="ChEBI" id="CHEBI:15377"/>
        <dbReference type="ChEBI" id="CHEBI:30013"/>
        <dbReference type="ChEBI" id="CHEBI:43474"/>
        <dbReference type="ChEBI" id="CHEBI:61977"/>
        <dbReference type="EC" id="3.1.3.16"/>
    </reaction>
</comment>
<gene>
    <name evidence="11" type="ORF">DME_LOCUS9993</name>
</gene>
<comment type="cofactor">
    <cofactor evidence="1">
        <name>Mn(2+)</name>
        <dbReference type="ChEBI" id="CHEBI:29035"/>
    </cofactor>
</comment>
<name>A0A158Q5H0_DRAME</name>
<dbReference type="InterPro" id="IPR029052">
    <property type="entry name" value="Metallo-depent_PP-like"/>
</dbReference>
<protein>
    <recommendedName>
        <fullName evidence="2">protein-serine/threonine phosphatase</fullName>
        <ecNumber evidence="2">3.1.3.16</ecNumber>
    </recommendedName>
</protein>
<organism evidence="12 14">
    <name type="scientific">Dracunculus medinensis</name>
    <name type="common">Guinea worm</name>
    <dbReference type="NCBI Taxonomy" id="318479"/>
    <lineage>
        <taxon>Eukaryota</taxon>
        <taxon>Metazoa</taxon>
        <taxon>Ecdysozoa</taxon>
        <taxon>Nematoda</taxon>
        <taxon>Chromadorea</taxon>
        <taxon>Rhabditida</taxon>
        <taxon>Spirurina</taxon>
        <taxon>Dracunculoidea</taxon>
        <taxon>Dracunculidae</taxon>
        <taxon>Dracunculus</taxon>
    </lineage>
</organism>
<evidence type="ECO:0000256" key="2">
    <source>
        <dbReference type="ARBA" id="ARBA00013081"/>
    </source>
</evidence>
<evidence type="ECO:0000256" key="8">
    <source>
        <dbReference type="ARBA" id="ARBA00048336"/>
    </source>
</evidence>
<evidence type="ECO:0000259" key="10">
    <source>
        <dbReference type="SMART" id="SM00156"/>
    </source>
</evidence>
<dbReference type="EMBL" id="UYYG01001198">
    <property type="protein sequence ID" value="VDN60020.1"/>
    <property type="molecule type" value="Genomic_DNA"/>
</dbReference>
<dbReference type="Proteomes" id="UP000038040">
    <property type="component" value="Unplaced"/>
</dbReference>
<keyword evidence="6" id="KW-0464">Manganese</keyword>
<dbReference type="Gene3D" id="3.60.21.10">
    <property type="match status" value="1"/>
</dbReference>
<evidence type="ECO:0000256" key="7">
    <source>
        <dbReference type="ARBA" id="ARBA00047761"/>
    </source>
</evidence>